<organism evidence="1">
    <name type="scientific">Prunus dulcis</name>
    <name type="common">Almond</name>
    <name type="synonym">Amygdalus dulcis</name>
    <dbReference type="NCBI Taxonomy" id="3755"/>
    <lineage>
        <taxon>Eukaryota</taxon>
        <taxon>Viridiplantae</taxon>
        <taxon>Streptophyta</taxon>
        <taxon>Embryophyta</taxon>
        <taxon>Tracheophyta</taxon>
        <taxon>Spermatophyta</taxon>
        <taxon>Magnoliopsida</taxon>
        <taxon>eudicotyledons</taxon>
        <taxon>Gunneridae</taxon>
        <taxon>Pentapetalae</taxon>
        <taxon>rosids</taxon>
        <taxon>fabids</taxon>
        <taxon>Rosales</taxon>
        <taxon>Rosaceae</taxon>
        <taxon>Amygdaloideae</taxon>
        <taxon>Amygdaleae</taxon>
        <taxon>Prunus</taxon>
    </lineage>
</organism>
<proteinExistence type="predicted"/>
<dbReference type="InterPro" id="IPR055314">
    <property type="entry name" value="At2g29880-like"/>
</dbReference>
<name>A0A4Y1RNE9_PRUDU</name>
<dbReference type="EMBL" id="AP019302">
    <property type="protein sequence ID" value="BBH05213.1"/>
    <property type="molecule type" value="Genomic_DNA"/>
</dbReference>
<dbReference type="PANTHER" id="PTHR47864">
    <property type="entry name" value="TRANSMEMBRANE PROTEIN"/>
    <property type="match status" value="1"/>
</dbReference>
<gene>
    <name evidence="1" type="ORF">Prudu_016537</name>
</gene>
<dbReference type="AlphaFoldDB" id="A0A4Y1RNE9"/>
<sequence>MRPNVPTIKIILHQAREFPATNIPSMLKKFAGMPSGSGTLRLPIANTLFWISNAETGLLRFFFVEYEENHIQYSNWPYKCGNAQQVTEKEKEKQDYNAWSVEESRILLQLMVWCDLTKKKFTAPEEVWADYFKSYPSHTSLQTKTCEDYEDL</sequence>
<evidence type="ECO:0000313" key="1">
    <source>
        <dbReference type="EMBL" id="BBH05213.1"/>
    </source>
</evidence>
<reference evidence="1" key="1">
    <citation type="journal article" date="2019" name="Science">
        <title>Mutation of a bHLH transcription factor allowed almond domestication.</title>
        <authorList>
            <person name="Sanchez-Perez R."/>
            <person name="Pavan S."/>
            <person name="Mazzeo R."/>
            <person name="Moldovan C."/>
            <person name="Aiese Cigliano R."/>
            <person name="Del Cueto J."/>
            <person name="Ricciardi F."/>
            <person name="Lotti C."/>
            <person name="Ricciardi L."/>
            <person name="Dicenta F."/>
            <person name="Lopez-Marques R.L."/>
            <person name="Lindberg Moller B."/>
        </authorList>
    </citation>
    <scope>NUCLEOTIDE SEQUENCE</scope>
</reference>
<accession>A0A4Y1RNE9</accession>
<protein>
    <submittedName>
        <fullName evidence="1">Uncharacterized protein</fullName>
    </submittedName>
</protein>
<dbReference type="PANTHER" id="PTHR47864:SF2">
    <property type="entry name" value="MYB_SANT-LIKE DNA-BINDING DOMAIN PROTEIN"/>
    <property type="match status" value="1"/>
</dbReference>